<evidence type="ECO:0000313" key="2">
    <source>
        <dbReference type="Proteomes" id="UP000184147"/>
    </source>
</evidence>
<dbReference type="Proteomes" id="UP000184147">
    <property type="component" value="Unassembled WGS sequence"/>
</dbReference>
<reference evidence="1 2" key="1">
    <citation type="submission" date="2016-11" db="EMBL/GenBank/DDBJ databases">
        <authorList>
            <person name="Jaros S."/>
            <person name="Januszkiewicz K."/>
            <person name="Wedrychowicz H."/>
        </authorList>
    </citation>
    <scope>NUCLEOTIDE SEQUENCE [LARGE SCALE GENOMIC DNA]</scope>
    <source>
        <strain evidence="1 2">DSM 25660</strain>
    </source>
</reference>
<gene>
    <name evidence="1" type="ORF">SAMN05444377_10763</name>
</gene>
<evidence type="ECO:0000313" key="1">
    <source>
        <dbReference type="EMBL" id="SHF35735.1"/>
    </source>
</evidence>
<protein>
    <recommendedName>
        <fullName evidence="3">Lipoprotein</fullName>
    </recommendedName>
</protein>
<dbReference type="AlphaFoldDB" id="A0A1M5AZU0"/>
<keyword evidence="2" id="KW-1185">Reference proteome</keyword>
<proteinExistence type="predicted"/>
<dbReference type="OrthoDB" id="1114031at2"/>
<dbReference type="RefSeq" id="WP_073363046.1">
    <property type="nucleotide sequence ID" value="NZ_FQVQ01000007.1"/>
</dbReference>
<organism evidence="1 2">
    <name type="scientific">Flavobacterium fontis</name>
    <dbReference type="NCBI Taxonomy" id="1124188"/>
    <lineage>
        <taxon>Bacteria</taxon>
        <taxon>Pseudomonadati</taxon>
        <taxon>Bacteroidota</taxon>
        <taxon>Flavobacteriia</taxon>
        <taxon>Flavobacteriales</taxon>
        <taxon>Flavobacteriaceae</taxon>
        <taxon>Flavobacterium</taxon>
    </lineage>
</organism>
<sequence length="288" mass="30687">MLKTLVIGWACLLASCTKDDASPAITAEEASVNAKIDLANNDVTDIVMNEEQSTYLDPANKNSAVSALALPPCATVTRVPAFGTPLTPGTQVTKTIDFGTTGCTLASGNVVKGRIIITFTFNPGATSHTINYQFDNFYHNNLKFEGNKTFTRVMTPATATTPSLPVVTMNMEMSVTLPNGNVYQRVGQRVRQITAGYDTPNVLIDNVYSVTGNWTTTFPNSTLQTSTITTPLMVKMSCITANKPLLVSGVITIARNGNTATLDYGDGTCDNTALFTFNGTSVTIVIGN</sequence>
<name>A0A1M5AZU0_9FLAO</name>
<dbReference type="STRING" id="1124188.SAMN05444377_10763"/>
<dbReference type="EMBL" id="FQVQ01000007">
    <property type="protein sequence ID" value="SHF35735.1"/>
    <property type="molecule type" value="Genomic_DNA"/>
</dbReference>
<evidence type="ECO:0008006" key="3">
    <source>
        <dbReference type="Google" id="ProtNLM"/>
    </source>
</evidence>
<accession>A0A1M5AZU0</accession>
<dbReference type="PROSITE" id="PS51257">
    <property type="entry name" value="PROKAR_LIPOPROTEIN"/>
    <property type="match status" value="1"/>
</dbReference>